<comment type="caution">
    <text evidence="1">The sequence shown here is derived from an EMBL/GenBank/DDBJ whole genome shotgun (WGS) entry which is preliminary data.</text>
</comment>
<evidence type="ECO:0000313" key="1">
    <source>
        <dbReference type="EMBL" id="KKN76646.1"/>
    </source>
</evidence>
<accession>A0A0F9VT44</accession>
<proteinExistence type="predicted"/>
<dbReference type="AlphaFoldDB" id="A0A0F9VT44"/>
<gene>
    <name evidence="1" type="ORF">LCGC14_0368430</name>
</gene>
<reference evidence="1" key="1">
    <citation type="journal article" date="2015" name="Nature">
        <title>Complex archaea that bridge the gap between prokaryotes and eukaryotes.</title>
        <authorList>
            <person name="Spang A."/>
            <person name="Saw J.H."/>
            <person name="Jorgensen S.L."/>
            <person name="Zaremba-Niedzwiedzka K."/>
            <person name="Martijn J."/>
            <person name="Lind A.E."/>
            <person name="van Eijk R."/>
            <person name="Schleper C."/>
            <person name="Guy L."/>
            <person name="Ettema T.J."/>
        </authorList>
    </citation>
    <scope>NUCLEOTIDE SEQUENCE</scope>
</reference>
<protein>
    <submittedName>
        <fullName evidence="1">Uncharacterized protein</fullName>
    </submittedName>
</protein>
<dbReference type="EMBL" id="LAZR01000292">
    <property type="protein sequence ID" value="KKN76646.1"/>
    <property type="molecule type" value="Genomic_DNA"/>
</dbReference>
<organism evidence="1">
    <name type="scientific">marine sediment metagenome</name>
    <dbReference type="NCBI Taxonomy" id="412755"/>
    <lineage>
        <taxon>unclassified sequences</taxon>
        <taxon>metagenomes</taxon>
        <taxon>ecological metagenomes</taxon>
    </lineage>
</organism>
<name>A0A0F9VT44_9ZZZZ</name>
<sequence>MPIKRKLAKEFDTWKRIISLGRDAVRLIQQPLSDQGWKSLISKELEIDIETCIRIFEDLVTEGVLIFTRMHAKQAIYINDRTPEFKKYMWSGDLIK</sequence>